<comment type="caution">
    <text evidence="5">The sequence shown here is derived from an EMBL/GenBank/DDBJ whole genome shotgun (WGS) entry which is preliminary data.</text>
</comment>
<dbReference type="PANTHER" id="PTHR10366:SF579">
    <property type="entry name" value="3-BETA HYDROXYSTEROID DEHYDROGENASE_ISOMERASE FAMILY PROTEIN (AFU_ORTHOLOGUE AFUA_3G02250)"/>
    <property type="match status" value="1"/>
</dbReference>
<proteinExistence type="inferred from homology"/>
<dbReference type="PANTHER" id="PTHR10366">
    <property type="entry name" value="NAD DEPENDENT EPIMERASE/DEHYDRATASE"/>
    <property type="match status" value="1"/>
</dbReference>
<dbReference type="Pfam" id="PF01370">
    <property type="entry name" value="Epimerase"/>
    <property type="match status" value="1"/>
</dbReference>
<dbReference type="Proteomes" id="UP000094065">
    <property type="component" value="Unassembled WGS sequence"/>
</dbReference>
<comment type="similarity">
    <text evidence="2">Belongs to the NAD(P)-dependent epimerase/dehydratase family. Dihydroflavonol-4-reductase subfamily.</text>
</comment>
<keyword evidence="3" id="KW-0472">Membrane</keyword>
<accession>A0A1E3HUM3</accession>
<dbReference type="AlphaFoldDB" id="A0A1E3HUM3"/>
<dbReference type="EMBL" id="AWGJ01000005">
    <property type="protein sequence ID" value="ODN80032.1"/>
    <property type="molecule type" value="Genomic_DNA"/>
</dbReference>
<dbReference type="SUPFAM" id="SSF51735">
    <property type="entry name" value="NAD(P)-binding Rossmann-fold domains"/>
    <property type="match status" value="1"/>
</dbReference>
<dbReference type="OrthoDB" id="2735536at2759"/>
<name>A0A1E3HUM3_9TREE</name>
<dbReference type="STRING" id="1295533.A0A1E3HUM3"/>
<sequence>MSPTKPLIAITGINGFIATAAVLHFLANGWHVRGSVRTAAQAEKLKTLPAYAKYIASGELDIIVLGDLVKDDFKELVEGADAVASMAAPGFMTDDPASFKWEHIKGPTIDPILKILKYAEESSTIKSVIILSSGVTSVVGRQDSPGKVYTEDDWAPFTEEFCQTLNPVTNPMATFIWYTTAKKLAEEAVLDYIENKKPSFSVTIFCPSMVTGPAHFIPSIDAIKDLPGGSSKDFVSLLSGKDQPLPAQISWSFVDVRDVAESFYAAVTKHVSGKFFISGREFTWQEFVDKLRAFRPDLDAYIAAGEPGKEVIGEWSVDGGKSQKELGLKYRTTEETLKDTLEFYEGLGLFKEAPIGAKKA</sequence>
<dbReference type="Gene3D" id="3.40.50.720">
    <property type="entry name" value="NAD(P)-binding Rossmann-like Domain"/>
    <property type="match status" value="1"/>
</dbReference>
<keyword evidence="3" id="KW-1133">Transmembrane helix</keyword>
<dbReference type="GO" id="GO:0016616">
    <property type="term" value="F:oxidoreductase activity, acting on the CH-OH group of donors, NAD or NADP as acceptor"/>
    <property type="evidence" value="ECO:0007669"/>
    <property type="project" value="TreeGrafter"/>
</dbReference>
<keyword evidence="6" id="KW-1185">Reference proteome</keyword>
<feature type="domain" description="NAD-dependent epimerase/dehydratase" evidence="4">
    <location>
        <begin position="8"/>
        <end position="273"/>
    </location>
</feature>
<evidence type="ECO:0000313" key="5">
    <source>
        <dbReference type="EMBL" id="ODN80032.1"/>
    </source>
</evidence>
<dbReference type="InterPro" id="IPR050425">
    <property type="entry name" value="NAD(P)_dehydrat-like"/>
</dbReference>
<dbReference type="InterPro" id="IPR001509">
    <property type="entry name" value="Epimerase_deHydtase"/>
</dbReference>
<keyword evidence="1" id="KW-0560">Oxidoreductase</keyword>
<keyword evidence="3" id="KW-0812">Transmembrane</keyword>
<evidence type="ECO:0000313" key="6">
    <source>
        <dbReference type="Proteomes" id="UP000094065"/>
    </source>
</evidence>
<dbReference type="InterPro" id="IPR036291">
    <property type="entry name" value="NAD(P)-bd_dom_sf"/>
</dbReference>
<evidence type="ECO:0000259" key="4">
    <source>
        <dbReference type="Pfam" id="PF01370"/>
    </source>
</evidence>
<protein>
    <recommendedName>
        <fullName evidence="4">NAD-dependent epimerase/dehydratase domain-containing protein</fullName>
    </recommendedName>
</protein>
<evidence type="ECO:0000256" key="2">
    <source>
        <dbReference type="ARBA" id="ARBA00023445"/>
    </source>
</evidence>
<organism evidence="5 6">
    <name type="scientific">Cryptococcus amylolentus CBS 6039</name>
    <dbReference type="NCBI Taxonomy" id="1295533"/>
    <lineage>
        <taxon>Eukaryota</taxon>
        <taxon>Fungi</taxon>
        <taxon>Dikarya</taxon>
        <taxon>Basidiomycota</taxon>
        <taxon>Agaricomycotina</taxon>
        <taxon>Tremellomycetes</taxon>
        <taxon>Tremellales</taxon>
        <taxon>Cryptococcaceae</taxon>
        <taxon>Cryptococcus</taxon>
    </lineage>
</organism>
<evidence type="ECO:0000256" key="1">
    <source>
        <dbReference type="ARBA" id="ARBA00023002"/>
    </source>
</evidence>
<dbReference type="RefSeq" id="XP_018994879.1">
    <property type="nucleotide sequence ID" value="XM_019137853.1"/>
</dbReference>
<gene>
    <name evidence="5" type="ORF">L202_03894</name>
</gene>
<feature type="transmembrane region" description="Helical" evidence="3">
    <location>
        <begin position="6"/>
        <end position="27"/>
    </location>
</feature>
<evidence type="ECO:0000256" key="3">
    <source>
        <dbReference type="SAM" id="Phobius"/>
    </source>
</evidence>
<dbReference type="GeneID" id="30155203"/>
<reference evidence="5 6" key="1">
    <citation type="submission" date="2016-06" db="EMBL/GenBank/DDBJ databases">
        <title>Evolution of pathogenesis and genome organization in the Tremellales.</title>
        <authorList>
            <person name="Cuomo C."/>
            <person name="Litvintseva A."/>
            <person name="Heitman J."/>
            <person name="Chen Y."/>
            <person name="Sun S."/>
            <person name="Springer D."/>
            <person name="Dromer F."/>
            <person name="Young S."/>
            <person name="Zeng Q."/>
            <person name="Chapman S."/>
            <person name="Gujja S."/>
            <person name="Saif S."/>
            <person name="Birren B."/>
        </authorList>
    </citation>
    <scope>NUCLEOTIDE SEQUENCE [LARGE SCALE GENOMIC DNA]</scope>
    <source>
        <strain evidence="5 6">CBS 6039</strain>
    </source>
</reference>